<dbReference type="GO" id="GO:0005524">
    <property type="term" value="F:ATP binding"/>
    <property type="evidence" value="ECO:0007669"/>
    <property type="project" value="UniProtKB-KW"/>
</dbReference>
<keyword evidence="6" id="KW-0067">ATP-binding</keyword>
<dbReference type="InterPro" id="IPR016438">
    <property type="entry name" value="SKI2-like"/>
</dbReference>
<dbReference type="PIRSF" id="PIRSF005198">
    <property type="entry name" value="Antiviral_helicase_SKI2"/>
    <property type="match status" value="1"/>
</dbReference>
<keyword evidence="4" id="KW-0378">Hydrolase</keyword>
<comment type="caution">
    <text evidence="11">The sequence shown here is derived from an EMBL/GenBank/DDBJ whole genome shotgun (WGS) entry which is preliminary data.</text>
</comment>
<evidence type="ECO:0000256" key="5">
    <source>
        <dbReference type="ARBA" id="ARBA00022806"/>
    </source>
</evidence>
<reference evidence="11" key="1">
    <citation type="submission" date="2020-10" db="EMBL/GenBank/DDBJ databases">
        <authorList>
            <person name="Han B."/>
            <person name="Lu T."/>
            <person name="Zhao Q."/>
            <person name="Huang X."/>
            <person name="Zhao Y."/>
        </authorList>
    </citation>
    <scope>NUCLEOTIDE SEQUENCE</scope>
</reference>
<organism evidence="11 12">
    <name type="scientific">Miscanthus lutarioriparius</name>
    <dbReference type="NCBI Taxonomy" id="422564"/>
    <lineage>
        <taxon>Eukaryota</taxon>
        <taxon>Viridiplantae</taxon>
        <taxon>Streptophyta</taxon>
        <taxon>Embryophyta</taxon>
        <taxon>Tracheophyta</taxon>
        <taxon>Spermatophyta</taxon>
        <taxon>Magnoliopsida</taxon>
        <taxon>Liliopsida</taxon>
        <taxon>Poales</taxon>
        <taxon>Poaceae</taxon>
        <taxon>PACMAD clade</taxon>
        <taxon>Panicoideae</taxon>
        <taxon>Andropogonodae</taxon>
        <taxon>Andropogoneae</taxon>
        <taxon>Saccharinae</taxon>
        <taxon>Miscanthus</taxon>
    </lineage>
</organism>
<evidence type="ECO:0000256" key="1">
    <source>
        <dbReference type="ARBA" id="ARBA00004496"/>
    </source>
</evidence>
<dbReference type="FunFam" id="1.10.3380.30:FF:000001">
    <property type="entry name" value="Ski2 ATP-dependent RNA helicase"/>
    <property type="match status" value="1"/>
</dbReference>
<feature type="domain" description="Helicase ATP-binding" evidence="9">
    <location>
        <begin position="395"/>
        <end position="550"/>
    </location>
</feature>
<accession>A0A811PWQ9</accession>
<comment type="subcellular location">
    <subcellularLocation>
        <location evidence="1">Cytoplasm</location>
    </subcellularLocation>
</comment>
<dbReference type="GO" id="GO:0003724">
    <property type="term" value="F:RNA helicase activity"/>
    <property type="evidence" value="ECO:0007669"/>
    <property type="project" value="InterPro"/>
</dbReference>
<evidence type="ECO:0000259" key="9">
    <source>
        <dbReference type="PROSITE" id="PS51192"/>
    </source>
</evidence>
<feature type="compositionally biased region" description="Polar residues" evidence="8">
    <location>
        <begin position="640"/>
        <end position="651"/>
    </location>
</feature>
<dbReference type="SUPFAM" id="SSF52540">
    <property type="entry name" value="P-loop containing nucleoside triphosphate hydrolases"/>
    <property type="match status" value="1"/>
</dbReference>
<dbReference type="GO" id="GO:0055087">
    <property type="term" value="C:Ski complex"/>
    <property type="evidence" value="ECO:0007669"/>
    <property type="project" value="TreeGrafter"/>
</dbReference>
<protein>
    <recommendedName>
        <fullName evidence="13">DExH-box ATP-dependent RNA helicase DExH11</fullName>
    </recommendedName>
</protein>
<keyword evidence="7" id="KW-0694">RNA-binding</keyword>
<dbReference type="PROSITE" id="PS51192">
    <property type="entry name" value="HELICASE_ATP_BIND_1"/>
    <property type="match status" value="1"/>
</dbReference>
<dbReference type="PANTHER" id="PTHR12131">
    <property type="entry name" value="ATP-DEPENDENT RNA AND DNA HELICASE"/>
    <property type="match status" value="1"/>
</dbReference>
<evidence type="ECO:0000313" key="11">
    <source>
        <dbReference type="EMBL" id="CAD6248007.1"/>
    </source>
</evidence>
<keyword evidence="12" id="KW-1185">Reference proteome</keyword>
<dbReference type="InterPro" id="IPR048392">
    <property type="entry name" value="MTR4-like_stalk"/>
</dbReference>
<dbReference type="Gene3D" id="1.10.3380.30">
    <property type="match status" value="2"/>
</dbReference>
<dbReference type="InterPro" id="IPR014001">
    <property type="entry name" value="Helicase_ATP-bd"/>
</dbReference>
<evidence type="ECO:0000256" key="7">
    <source>
        <dbReference type="ARBA" id="ARBA00022884"/>
    </source>
</evidence>
<evidence type="ECO:0000256" key="6">
    <source>
        <dbReference type="ARBA" id="ARBA00022840"/>
    </source>
</evidence>
<dbReference type="Pfam" id="PF21408">
    <property type="entry name" value="MTR4-like_stalk"/>
    <property type="match status" value="1"/>
</dbReference>
<dbReference type="Pfam" id="PF13234">
    <property type="entry name" value="MTR4_beta-barrel"/>
    <property type="match status" value="1"/>
</dbReference>
<dbReference type="InterPro" id="IPR040801">
    <property type="entry name" value="Ski2_N"/>
</dbReference>
<evidence type="ECO:0008006" key="13">
    <source>
        <dbReference type="Google" id="ProtNLM"/>
    </source>
</evidence>
<dbReference type="FunFam" id="3.40.50.300:FF:001047">
    <property type="entry name" value="DExH-box ATP-dependent RNA helicase DExH11"/>
    <property type="match status" value="1"/>
</dbReference>
<dbReference type="Pfam" id="PF17911">
    <property type="entry name" value="Ski2_N"/>
    <property type="match status" value="1"/>
</dbReference>
<keyword evidence="5" id="KW-0347">Helicase</keyword>
<dbReference type="CDD" id="cd18795">
    <property type="entry name" value="SF2_C_Ski2"/>
    <property type="match status" value="1"/>
</dbReference>
<dbReference type="Pfam" id="PF00270">
    <property type="entry name" value="DEAD"/>
    <property type="match status" value="1"/>
</dbReference>
<gene>
    <name evidence="11" type="ORF">NCGR_LOCUS32175</name>
</gene>
<keyword evidence="3" id="KW-0547">Nucleotide-binding</keyword>
<dbReference type="Gene3D" id="3.40.50.300">
    <property type="entry name" value="P-loop containing nucleotide triphosphate hydrolases"/>
    <property type="match status" value="2"/>
</dbReference>
<evidence type="ECO:0000256" key="4">
    <source>
        <dbReference type="ARBA" id="ARBA00022801"/>
    </source>
</evidence>
<dbReference type="FunFam" id="3.40.50.300:FF:000354">
    <property type="entry name" value="ATP-dependent RNA helicase SKI2"/>
    <property type="match status" value="1"/>
</dbReference>
<evidence type="ECO:0000259" key="10">
    <source>
        <dbReference type="PROSITE" id="PS51194"/>
    </source>
</evidence>
<proteinExistence type="predicted"/>
<dbReference type="Pfam" id="PF08148">
    <property type="entry name" value="DSHCT"/>
    <property type="match status" value="1"/>
</dbReference>
<dbReference type="SMART" id="SM00490">
    <property type="entry name" value="HELICc"/>
    <property type="match status" value="1"/>
</dbReference>
<dbReference type="EMBL" id="CAJGYO010000007">
    <property type="protein sequence ID" value="CAD6248007.1"/>
    <property type="molecule type" value="Genomic_DNA"/>
</dbReference>
<dbReference type="InterPro" id="IPR050699">
    <property type="entry name" value="RNA-DNA_Helicase"/>
</dbReference>
<dbReference type="GO" id="GO:0016787">
    <property type="term" value="F:hydrolase activity"/>
    <property type="evidence" value="ECO:0007669"/>
    <property type="project" value="UniProtKB-KW"/>
</dbReference>
<dbReference type="InterPro" id="IPR001650">
    <property type="entry name" value="Helicase_C-like"/>
</dbReference>
<keyword evidence="2" id="KW-0963">Cytoplasm</keyword>
<evidence type="ECO:0000256" key="2">
    <source>
        <dbReference type="ARBA" id="ARBA00022490"/>
    </source>
</evidence>
<evidence type="ECO:0000256" key="3">
    <source>
        <dbReference type="ARBA" id="ARBA00022741"/>
    </source>
</evidence>
<dbReference type="Pfam" id="PF00271">
    <property type="entry name" value="Helicase_C"/>
    <property type="match status" value="1"/>
</dbReference>
<dbReference type="GO" id="GO:0003723">
    <property type="term" value="F:RNA binding"/>
    <property type="evidence" value="ECO:0007669"/>
    <property type="project" value="UniProtKB-KW"/>
</dbReference>
<dbReference type="GO" id="GO:0070478">
    <property type="term" value="P:nuclear-transcribed mRNA catabolic process, 3'-5' exonucleolytic nonsense-mediated decay"/>
    <property type="evidence" value="ECO:0007669"/>
    <property type="project" value="TreeGrafter"/>
</dbReference>
<dbReference type="PANTHER" id="PTHR12131:SF24">
    <property type="entry name" value="DEXH-BOX ATP-DEPENDENT RNA HELICASE DEXH11"/>
    <property type="match status" value="1"/>
</dbReference>
<dbReference type="SMART" id="SM01142">
    <property type="entry name" value="DSHCT"/>
    <property type="match status" value="1"/>
</dbReference>
<dbReference type="SMART" id="SM00487">
    <property type="entry name" value="DEXDc"/>
    <property type="match status" value="1"/>
</dbReference>
<name>A0A811PWQ9_9POAL</name>
<sequence>MSMDGPATSPASEVPFRISFSGHGGHLRLDATQHTPSPIPDFVLPPAYPAESPSSVKEYLERNYLNPELHLPTAADSGRVWDVDWFALARPPLEPSAPRTTLAPAWVAPFRRGRQKLQSASESQVWDPESVQMDMVDVFDSGTGGIAPRMPGPAKDFVRGSINNRPFRPGGLQDDTAEASALEKAFPEGARNGDWVRELMSGGPAQVAPPGFRKGLELGQLKEYKSHWKCFQNGELVEEQPAPSSNDTMEKYSVQFDDLFKIAWEEDAANKLLQEGVVEQSAEGEGINEIGEQKVDASQDASETITTLDAEKQEVDVIRDVPETQTDLDQMLSSEAQAAAGREPGVSGDEKPTQGGMVWALVGGDEDIVTKFYKLVPDMAIEFPFELDKFQKEAIYYLEKGESVFVAAHTSAGKTVVAEYAFALATKHCTRAVYTAPIKTISNQKYRDFSGKFDVGLLTGDVSIRPEATCLIMTTEILRSMLYRGADIIRDIEWVIFDEVHYVNDAERGVVWEEVIIMLPKHINIVLLSATVPNTVEFADWIGRTKQKKIRVTSTNKRPVPLEHCLFYSGEVYKICERDMFLTQGCKEAKDAFKKKNLNKFGVKPGPKSGTPAVRAGTQGKNPDTSNKGRDQKYPKHHNSNSGAATVQQSSSGPKRFETLFWMPLVNNLLKESLVPVVIFCFSKNRCDKSADSMFGADLTSSSEKSEIRVFCDKAFSRLKGSDRNLPQVVGIQSLLRKGIGVHHAGLLPIVKEVVEMLFCRGVIKVLFSTETFAMGVNAPARTVVFDSLRKFDGKEHRKLLPGEYIQMAGRAGRRGLDNIGTVIIMCRDEIPEESDLKNLIVGKPTRLESQFRLTYTMILHLLRVEELKVEDMLKRSFAEFHAQKNLPEKEKLLLQMLRQPTRTIECIKGEPSIEEYYEMALEAEEHREFITEAIMKLPNSQQFLTPGRLVVVKSDSDDDHLLGVILKNPSTTLKKYVVLVLTGDCSSSVLAPEFNKNEKGPGDFQGGQFIALKGKRGMDDEYYSSSVSSRKSSGVITIKLPYKGDASGMGFEVRAIENKEIMSICTSKIKIDQVRLLEDPNKTAYSRTVQQLIKEQPDGTKYPPALDAIKDLKMKDMDLVKSYHAYHKLLQQMSENKCHGCIKLKEHISLMEEQKMYKDELNKLQFQMSDEALQQMPEFQGRIDVLKVIDYIDSDLVVQLKGRVACEMNSGEELISTECLFENQLDDLEPEEAVAIMSAFVFQQRNASEPSLTPKLAEAKKRLYDTAIKLGKLQADFKVPVDPEEYARDNLKFGLVEVVYEWAKGTPFSDICELTDVSEGIIVRTIVRLDETCREFRNAASIMGNSALFKKMEIASNAIKRDIVFAASLYVTGI</sequence>
<dbReference type="InterPro" id="IPR025696">
    <property type="entry name" value="Beta-barrel_MTR4"/>
</dbReference>
<evidence type="ECO:0000313" key="12">
    <source>
        <dbReference type="Proteomes" id="UP000604825"/>
    </source>
</evidence>
<dbReference type="OrthoDB" id="64767at2759"/>
<dbReference type="FunFam" id="1.10.3380.30:FF:000010">
    <property type="entry name" value="DExH-box ATP-dependent RNA helicase DExH11"/>
    <property type="match status" value="1"/>
</dbReference>
<dbReference type="InterPro" id="IPR012961">
    <property type="entry name" value="Ski2/MTR4_C"/>
</dbReference>
<evidence type="ECO:0000256" key="8">
    <source>
        <dbReference type="SAM" id="MobiDB-lite"/>
    </source>
</evidence>
<dbReference type="Proteomes" id="UP000604825">
    <property type="component" value="Unassembled WGS sequence"/>
</dbReference>
<feature type="region of interest" description="Disordered" evidence="8">
    <location>
        <begin position="600"/>
        <end position="651"/>
    </location>
</feature>
<dbReference type="InterPro" id="IPR027417">
    <property type="entry name" value="P-loop_NTPase"/>
</dbReference>
<dbReference type="InterPro" id="IPR011545">
    <property type="entry name" value="DEAD/DEAH_box_helicase_dom"/>
</dbReference>
<dbReference type="PROSITE" id="PS51194">
    <property type="entry name" value="HELICASE_CTER"/>
    <property type="match status" value="1"/>
</dbReference>
<feature type="domain" description="Helicase C-terminal" evidence="10">
    <location>
        <begin position="669"/>
        <end position="866"/>
    </location>
</feature>